<dbReference type="EMBL" id="JASGXD010000022">
    <property type="protein sequence ID" value="KAK5999644.1"/>
    <property type="molecule type" value="Genomic_DNA"/>
</dbReference>
<feature type="compositionally biased region" description="Basic and acidic residues" evidence="1">
    <location>
        <begin position="160"/>
        <end position="176"/>
    </location>
</feature>
<feature type="compositionally biased region" description="Polar residues" evidence="1">
    <location>
        <begin position="1"/>
        <end position="11"/>
    </location>
</feature>
<feature type="compositionally biased region" description="Polar residues" evidence="1">
    <location>
        <begin position="177"/>
        <end position="186"/>
    </location>
</feature>
<evidence type="ECO:0000256" key="1">
    <source>
        <dbReference type="SAM" id="MobiDB-lite"/>
    </source>
</evidence>
<name>A0ABR0T5E0_AURPU</name>
<feature type="compositionally biased region" description="Basic and acidic residues" evidence="1">
    <location>
        <begin position="15"/>
        <end position="24"/>
    </location>
</feature>
<feature type="region of interest" description="Disordered" evidence="1">
    <location>
        <begin position="1"/>
        <end position="25"/>
    </location>
</feature>
<evidence type="ECO:0000313" key="2">
    <source>
        <dbReference type="EMBL" id="KAK5999644.1"/>
    </source>
</evidence>
<organism evidence="2 3">
    <name type="scientific">Aureobasidium pullulans</name>
    <name type="common">Black yeast</name>
    <name type="synonym">Pullularia pullulans</name>
    <dbReference type="NCBI Taxonomy" id="5580"/>
    <lineage>
        <taxon>Eukaryota</taxon>
        <taxon>Fungi</taxon>
        <taxon>Dikarya</taxon>
        <taxon>Ascomycota</taxon>
        <taxon>Pezizomycotina</taxon>
        <taxon>Dothideomycetes</taxon>
        <taxon>Dothideomycetidae</taxon>
        <taxon>Dothideales</taxon>
        <taxon>Saccotheciaceae</taxon>
        <taxon>Aureobasidium</taxon>
    </lineage>
</organism>
<proteinExistence type="predicted"/>
<sequence length="214" mass="24168">MTRSDGLNYHTQPHHQQETARERSCPAVLQQLSSPLFQRSREPQMRPSDDDLAENYEAEEFASEDHICAMIDDTLAMLEGKQDIGVFCVCKPTCECKEKCAVATRDKECLCKCYERMWPHVKREKLQNAGNQNQARVQDERPATPRSVSVYSQSSIQASFHEEEQQEIRTLDDHHASLSTQGTWSASRAELWARLSAPGPPTPTAPPKPKASRG</sequence>
<protein>
    <submittedName>
        <fullName evidence="2">Uncharacterized protein</fullName>
    </submittedName>
</protein>
<feature type="region of interest" description="Disordered" evidence="1">
    <location>
        <begin position="125"/>
        <end position="214"/>
    </location>
</feature>
<accession>A0ABR0T5E0</accession>
<evidence type="ECO:0000313" key="3">
    <source>
        <dbReference type="Proteomes" id="UP001341245"/>
    </source>
</evidence>
<reference evidence="2 3" key="1">
    <citation type="submission" date="2023-11" db="EMBL/GenBank/DDBJ databases">
        <title>Draft genome sequence and annotation of the polyextremotolerant black yeast-like fungus Aureobasidium pullulans NRRL 62042.</title>
        <authorList>
            <person name="Dielentheis-Frenken M.R.E."/>
            <person name="Wibberg D."/>
            <person name="Blank L.M."/>
            <person name="Tiso T."/>
        </authorList>
    </citation>
    <scope>NUCLEOTIDE SEQUENCE [LARGE SCALE GENOMIC DNA]</scope>
    <source>
        <strain evidence="2 3">NRRL 62042</strain>
    </source>
</reference>
<dbReference type="Proteomes" id="UP001341245">
    <property type="component" value="Unassembled WGS sequence"/>
</dbReference>
<gene>
    <name evidence="2" type="ORF">QM012_005301</name>
</gene>
<feature type="compositionally biased region" description="Pro residues" evidence="1">
    <location>
        <begin position="198"/>
        <end position="214"/>
    </location>
</feature>
<keyword evidence="3" id="KW-1185">Reference proteome</keyword>
<feature type="compositionally biased region" description="Polar residues" evidence="1">
    <location>
        <begin position="146"/>
        <end position="158"/>
    </location>
</feature>
<comment type="caution">
    <text evidence="2">The sequence shown here is derived from an EMBL/GenBank/DDBJ whole genome shotgun (WGS) entry which is preliminary data.</text>
</comment>